<evidence type="ECO:0000256" key="1">
    <source>
        <dbReference type="ARBA" id="ARBA00022729"/>
    </source>
</evidence>
<dbReference type="EMBL" id="QDEB01087832">
    <property type="protein sequence ID" value="RZC33556.1"/>
    <property type="molecule type" value="Genomic_DNA"/>
</dbReference>
<dbReference type="PANTHER" id="PTHR19441">
    <property type="entry name" value="WHEY ACDIC PROTEIN WAP"/>
    <property type="match status" value="1"/>
</dbReference>
<protein>
    <submittedName>
        <fullName evidence="5">Waprin-Rha1</fullName>
    </submittedName>
</protein>
<dbReference type="InterPro" id="IPR050514">
    <property type="entry name" value="WAP_four-disulfide_core"/>
</dbReference>
<dbReference type="OrthoDB" id="6060011at2759"/>
<proteinExistence type="predicted"/>
<dbReference type="PANTHER" id="PTHR19441:SF30">
    <property type="entry name" value="ELAFIN"/>
    <property type="match status" value="1"/>
</dbReference>
<dbReference type="GO" id="GO:0019731">
    <property type="term" value="P:antibacterial humoral response"/>
    <property type="evidence" value="ECO:0007669"/>
    <property type="project" value="TreeGrafter"/>
</dbReference>
<dbReference type="Gene3D" id="4.10.75.10">
    <property type="entry name" value="Elafin-like"/>
    <property type="match status" value="2"/>
</dbReference>
<dbReference type="PROSITE" id="PS51390">
    <property type="entry name" value="WAP"/>
    <property type="match status" value="2"/>
</dbReference>
<dbReference type="InterPro" id="IPR036645">
    <property type="entry name" value="Elafin-like_sf"/>
</dbReference>
<keyword evidence="2" id="KW-1015">Disulfide bond</keyword>
<dbReference type="InterPro" id="IPR008197">
    <property type="entry name" value="WAP_dom"/>
</dbReference>
<comment type="caution">
    <text evidence="5">The sequence shown here is derived from an EMBL/GenBank/DDBJ whole genome shotgun (WGS) entry which is preliminary data.</text>
</comment>
<evidence type="ECO:0000256" key="3">
    <source>
        <dbReference type="SAM" id="SignalP"/>
    </source>
</evidence>
<evidence type="ECO:0000256" key="2">
    <source>
        <dbReference type="ARBA" id="ARBA00023157"/>
    </source>
</evidence>
<dbReference type="GO" id="GO:0004867">
    <property type="term" value="F:serine-type endopeptidase inhibitor activity"/>
    <property type="evidence" value="ECO:0007669"/>
    <property type="project" value="TreeGrafter"/>
</dbReference>
<dbReference type="SUPFAM" id="SSF57256">
    <property type="entry name" value="Elafin-like"/>
    <property type="match status" value="2"/>
</dbReference>
<sequence length="120" mass="13230">MLAKLFLIVFLLIFVDGQRKPGDCPPVFNMGVCEMTCFNDFHCEGAFKCCRTTCGGTLCTVALAAVRPYLRRDKPGNCPEEPNGPWVCSSRCAYDSDCRGRKKCCQNRCGAMACTKPEIA</sequence>
<dbReference type="Proteomes" id="UP000292052">
    <property type="component" value="Unassembled WGS sequence"/>
</dbReference>
<organism evidence="5 6">
    <name type="scientific">Asbolus verrucosus</name>
    <name type="common">Desert ironclad beetle</name>
    <dbReference type="NCBI Taxonomy" id="1661398"/>
    <lineage>
        <taxon>Eukaryota</taxon>
        <taxon>Metazoa</taxon>
        <taxon>Ecdysozoa</taxon>
        <taxon>Arthropoda</taxon>
        <taxon>Hexapoda</taxon>
        <taxon>Insecta</taxon>
        <taxon>Pterygota</taxon>
        <taxon>Neoptera</taxon>
        <taxon>Endopterygota</taxon>
        <taxon>Coleoptera</taxon>
        <taxon>Polyphaga</taxon>
        <taxon>Cucujiformia</taxon>
        <taxon>Tenebrionidae</taxon>
        <taxon>Pimeliinae</taxon>
        <taxon>Asbolus</taxon>
    </lineage>
</organism>
<keyword evidence="1 3" id="KW-0732">Signal</keyword>
<feature type="domain" description="WAP" evidence="4">
    <location>
        <begin position="17"/>
        <end position="63"/>
    </location>
</feature>
<keyword evidence="6" id="KW-1185">Reference proteome</keyword>
<feature type="chain" id="PRO_5019745402" evidence="3">
    <location>
        <begin position="18"/>
        <end position="120"/>
    </location>
</feature>
<reference evidence="5 6" key="1">
    <citation type="submission" date="2017-03" db="EMBL/GenBank/DDBJ databases">
        <title>Genome of the blue death feigning beetle - Asbolus verrucosus.</title>
        <authorList>
            <person name="Rider S.D."/>
        </authorList>
    </citation>
    <scope>NUCLEOTIDE SEQUENCE [LARGE SCALE GENOMIC DNA]</scope>
    <source>
        <strain evidence="5">Butters</strain>
        <tissue evidence="5">Head and leg muscle</tissue>
    </source>
</reference>
<evidence type="ECO:0000259" key="4">
    <source>
        <dbReference type="PROSITE" id="PS51390"/>
    </source>
</evidence>
<evidence type="ECO:0000313" key="6">
    <source>
        <dbReference type="Proteomes" id="UP000292052"/>
    </source>
</evidence>
<dbReference type="STRING" id="1661398.A0A482VLQ3"/>
<accession>A0A482VLQ3</accession>
<dbReference type="AlphaFoldDB" id="A0A482VLQ3"/>
<evidence type="ECO:0000313" key="5">
    <source>
        <dbReference type="EMBL" id="RZC33556.1"/>
    </source>
</evidence>
<dbReference type="GO" id="GO:0005615">
    <property type="term" value="C:extracellular space"/>
    <property type="evidence" value="ECO:0007669"/>
    <property type="project" value="TreeGrafter"/>
</dbReference>
<dbReference type="Pfam" id="PF00095">
    <property type="entry name" value="WAP"/>
    <property type="match status" value="2"/>
</dbReference>
<dbReference type="SMART" id="SM00217">
    <property type="entry name" value="WAP"/>
    <property type="match status" value="2"/>
</dbReference>
<feature type="signal peptide" evidence="3">
    <location>
        <begin position="1"/>
        <end position="17"/>
    </location>
</feature>
<dbReference type="GO" id="GO:0045087">
    <property type="term" value="P:innate immune response"/>
    <property type="evidence" value="ECO:0007669"/>
    <property type="project" value="TreeGrafter"/>
</dbReference>
<feature type="domain" description="WAP" evidence="4">
    <location>
        <begin position="71"/>
        <end position="118"/>
    </location>
</feature>
<name>A0A482VLQ3_ASBVE</name>
<gene>
    <name evidence="5" type="ORF">BDFB_009442</name>
</gene>